<keyword evidence="2 4" id="KW-0238">DNA-binding</keyword>
<dbReference type="STRING" id="65499.SAMN04488000_10259"/>
<feature type="domain" description="HTH tetR-type" evidence="5">
    <location>
        <begin position="20"/>
        <end position="80"/>
    </location>
</feature>
<dbReference type="AlphaFoldDB" id="A0A1H9DVB7"/>
<dbReference type="PANTHER" id="PTHR30055:SF148">
    <property type="entry name" value="TETR-FAMILY TRANSCRIPTIONAL REGULATOR"/>
    <property type="match status" value="1"/>
</dbReference>
<dbReference type="PROSITE" id="PS01081">
    <property type="entry name" value="HTH_TETR_1"/>
    <property type="match status" value="1"/>
</dbReference>
<dbReference type="Pfam" id="PF00440">
    <property type="entry name" value="TetR_N"/>
    <property type="match status" value="1"/>
</dbReference>
<dbReference type="GO" id="GO:0003700">
    <property type="term" value="F:DNA-binding transcription factor activity"/>
    <property type="evidence" value="ECO:0007669"/>
    <property type="project" value="TreeGrafter"/>
</dbReference>
<dbReference type="Gene3D" id="1.10.357.10">
    <property type="entry name" value="Tetracycline Repressor, domain 2"/>
    <property type="match status" value="1"/>
</dbReference>
<proteinExistence type="predicted"/>
<evidence type="ECO:0000313" key="7">
    <source>
        <dbReference type="Proteomes" id="UP000199503"/>
    </source>
</evidence>
<dbReference type="PRINTS" id="PR00455">
    <property type="entry name" value="HTHTETR"/>
</dbReference>
<dbReference type="SUPFAM" id="SSF48498">
    <property type="entry name" value="Tetracyclin repressor-like, C-terminal domain"/>
    <property type="match status" value="1"/>
</dbReference>
<dbReference type="InterPro" id="IPR001647">
    <property type="entry name" value="HTH_TetR"/>
</dbReference>
<dbReference type="InterPro" id="IPR023772">
    <property type="entry name" value="DNA-bd_HTH_TetR-type_CS"/>
</dbReference>
<name>A0A1H9DVB7_9PSEU</name>
<reference evidence="7" key="1">
    <citation type="submission" date="2016-10" db="EMBL/GenBank/DDBJ databases">
        <authorList>
            <person name="Varghese N."/>
            <person name="Submissions S."/>
        </authorList>
    </citation>
    <scope>NUCLEOTIDE SEQUENCE [LARGE SCALE GENOMIC DNA]</scope>
    <source>
        <strain evidence="7">DSM 44437</strain>
    </source>
</reference>
<evidence type="ECO:0000256" key="1">
    <source>
        <dbReference type="ARBA" id="ARBA00023015"/>
    </source>
</evidence>
<sequence length="200" mass="21298">MSSGDPGAPRRRDAGRPRGASVVAAILTAVRAELAETGFEGLSVDRVARRAEVNKTSVYRRWPTKEALVAAAMDGLRTDFADSPDTGSLRGDLHALVTPIAELLSQAEGTALARAAISSGAASDIAALAAHRLSEQTTQVLTLVERARARGEWREDADPRQVIFTLVGALLHRVLLEHDDPTGPWLDSLIDLVHRGVAPS</sequence>
<dbReference type="Gene3D" id="1.10.10.60">
    <property type="entry name" value="Homeodomain-like"/>
    <property type="match status" value="1"/>
</dbReference>
<dbReference type="PANTHER" id="PTHR30055">
    <property type="entry name" value="HTH-TYPE TRANSCRIPTIONAL REGULATOR RUTR"/>
    <property type="match status" value="1"/>
</dbReference>
<dbReference type="GO" id="GO:0000976">
    <property type="term" value="F:transcription cis-regulatory region binding"/>
    <property type="evidence" value="ECO:0007669"/>
    <property type="project" value="TreeGrafter"/>
</dbReference>
<evidence type="ECO:0000313" key="6">
    <source>
        <dbReference type="EMBL" id="SEQ17332.1"/>
    </source>
</evidence>
<feature type="DNA-binding region" description="H-T-H motif" evidence="4">
    <location>
        <begin position="43"/>
        <end position="62"/>
    </location>
</feature>
<dbReference type="InterPro" id="IPR036271">
    <property type="entry name" value="Tet_transcr_reg_TetR-rel_C_sf"/>
</dbReference>
<evidence type="ECO:0000259" key="5">
    <source>
        <dbReference type="PROSITE" id="PS50977"/>
    </source>
</evidence>
<dbReference type="OrthoDB" id="9796019at2"/>
<dbReference type="PROSITE" id="PS50977">
    <property type="entry name" value="HTH_TETR_2"/>
    <property type="match status" value="1"/>
</dbReference>
<dbReference type="InterPro" id="IPR050109">
    <property type="entry name" value="HTH-type_TetR-like_transc_reg"/>
</dbReference>
<dbReference type="RefSeq" id="WP_089910724.1">
    <property type="nucleotide sequence ID" value="NZ_FOFV01000002.1"/>
</dbReference>
<gene>
    <name evidence="6" type="ORF">SAMN04488000_10259</name>
</gene>
<accession>A0A1H9DVB7</accession>
<evidence type="ECO:0000256" key="3">
    <source>
        <dbReference type="ARBA" id="ARBA00023163"/>
    </source>
</evidence>
<dbReference type="Pfam" id="PF16859">
    <property type="entry name" value="TetR_C_11"/>
    <property type="match status" value="1"/>
</dbReference>
<keyword evidence="7" id="KW-1185">Reference proteome</keyword>
<evidence type="ECO:0000256" key="2">
    <source>
        <dbReference type="ARBA" id="ARBA00023125"/>
    </source>
</evidence>
<dbReference type="InterPro" id="IPR009057">
    <property type="entry name" value="Homeodomain-like_sf"/>
</dbReference>
<keyword evidence="3" id="KW-0804">Transcription</keyword>
<keyword evidence="1" id="KW-0805">Transcription regulation</keyword>
<dbReference type="EMBL" id="FOFV01000002">
    <property type="protein sequence ID" value="SEQ17332.1"/>
    <property type="molecule type" value="Genomic_DNA"/>
</dbReference>
<dbReference type="SUPFAM" id="SSF46689">
    <property type="entry name" value="Homeodomain-like"/>
    <property type="match status" value="1"/>
</dbReference>
<dbReference type="Proteomes" id="UP000199503">
    <property type="component" value="Unassembled WGS sequence"/>
</dbReference>
<organism evidence="6 7">
    <name type="scientific">Lentzea albida</name>
    <dbReference type="NCBI Taxonomy" id="65499"/>
    <lineage>
        <taxon>Bacteria</taxon>
        <taxon>Bacillati</taxon>
        <taxon>Actinomycetota</taxon>
        <taxon>Actinomycetes</taxon>
        <taxon>Pseudonocardiales</taxon>
        <taxon>Pseudonocardiaceae</taxon>
        <taxon>Lentzea</taxon>
    </lineage>
</organism>
<dbReference type="InterPro" id="IPR011075">
    <property type="entry name" value="TetR_C"/>
</dbReference>
<evidence type="ECO:0000256" key="4">
    <source>
        <dbReference type="PROSITE-ProRule" id="PRU00335"/>
    </source>
</evidence>
<protein>
    <submittedName>
        <fullName evidence="6">Transcriptional regulator, TetR family</fullName>
    </submittedName>
</protein>